<dbReference type="SUPFAM" id="SSF55811">
    <property type="entry name" value="Nudix"/>
    <property type="match status" value="1"/>
</dbReference>
<protein>
    <recommendedName>
        <fullName evidence="3">Nudix hydrolase domain-containing protein</fullName>
    </recommendedName>
</protein>
<dbReference type="Proteomes" id="UP000001025">
    <property type="component" value="Chromosome"/>
</dbReference>
<dbReference type="PATRIC" id="fig|243090.15.peg.3953"/>
<dbReference type="STRING" id="243090.RB8202"/>
<proteinExistence type="predicted"/>
<dbReference type="InterPro" id="IPR015797">
    <property type="entry name" value="NUDIX_hydrolase-like_dom_sf"/>
</dbReference>
<dbReference type="OrthoDB" id="6398375at2"/>
<organism evidence="1 2">
    <name type="scientific">Rhodopirellula baltica (strain DSM 10527 / NCIMB 13988 / SH1)</name>
    <dbReference type="NCBI Taxonomy" id="243090"/>
    <lineage>
        <taxon>Bacteria</taxon>
        <taxon>Pseudomonadati</taxon>
        <taxon>Planctomycetota</taxon>
        <taxon>Planctomycetia</taxon>
        <taxon>Pirellulales</taxon>
        <taxon>Pirellulaceae</taxon>
        <taxon>Rhodopirellula</taxon>
    </lineage>
</organism>
<dbReference type="AlphaFoldDB" id="Q7UG13"/>
<dbReference type="Gene3D" id="3.90.79.10">
    <property type="entry name" value="Nucleoside Triphosphate Pyrophosphohydrolase"/>
    <property type="match status" value="1"/>
</dbReference>
<accession>Q7UG13</accession>
<evidence type="ECO:0000313" key="1">
    <source>
        <dbReference type="EMBL" id="CAD78516.1"/>
    </source>
</evidence>
<dbReference type="EMBL" id="BX294147">
    <property type="protein sequence ID" value="CAD78516.1"/>
    <property type="molecule type" value="Genomic_DNA"/>
</dbReference>
<gene>
    <name evidence="1" type="ordered locus">RB8202</name>
</gene>
<evidence type="ECO:0000313" key="2">
    <source>
        <dbReference type="Proteomes" id="UP000001025"/>
    </source>
</evidence>
<reference evidence="1 2" key="1">
    <citation type="journal article" date="2003" name="Proc. Natl. Acad. Sci. U.S.A.">
        <title>Complete genome sequence of the marine planctomycete Pirellula sp. strain 1.</title>
        <authorList>
            <person name="Gloeckner F.O."/>
            <person name="Kube M."/>
            <person name="Bauer M."/>
            <person name="Teeling H."/>
            <person name="Lombardot T."/>
            <person name="Ludwig W."/>
            <person name="Gade D."/>
            <person name="Beck A."/>
            <person name="Borzym K."/>
            <person name="Heitmann K."/>
            <person name="Rabus R."/>
            <person name="Schlesner H."/>
            <person name="Amann R."/>
            <person name="Reinhardt R."/>
        </authorList>
    </citation>
    <scope>NUCLEOTIDE SEQUENCE [LARGE SCALE GENOMIC DNA]</scope>
    <source>
        <strain evidence="2">DSM 10527 / NCIMB 13988 / SH1</strain>
    </source>
</reference>
<name>Q7UG13_RHOBA</name>
<dbReference type="HOGENOM" id="CLU_115729_0_0_0"/>
<evidence type="ECO:0008006" key="3">
    <source>
        <dbReference type="Google" id="ProtNLM"/>
    </source>
</evidence>
<dbReference type="EnsemblBacteria" id="CAD78516">
    <property type="protein sequence ID" value="CAD78516"/>
    <property type="gene ID" value="RB8202"/>
</dbReference>
<sequence length="228" mass="25569">MTAPVGLNFQLVHDLDCRMSSNATTEEHVLVIPATLIESIGHLEGFDRNVDRFLQPILASDELSYRPRGAMELDPSFKQLIPYVVMQWTDPADGAVKWFQYTRGGGSGEKRLHAKRSIGVGGHISQEDAGGEEDPYTIGMRRELEEEVTIGAPYVDQREGLLYDPSNEVGRVHLGVVHRFILEQPLVTSNEAELAEGQFVSVKQLRQEREHLETWSQLTLDALFPESV</sequence>
<dbReference type="KEGG" id="rba:RB8202"/>
<dbReference type="eggNOG" id="COG4112">
    <property type="taxonomic scope" value="Bacteria"/>
</dbReference>
<dbReference type="InParanoid" id="Q7UG13"/>
<keyword evidence="2" id="KW-1185">Reference proteome</keyword>